<feature type="compositionally biased region" description="Basic and acidic residues" evidence="1">
    <location>
        <begin position="97"/>
        <end position="114"/>
    </location>
</feature>
<dbReference type="PANTHER" id="PTHR37402:SF1">
    <property type="entry name" value="GRAM DOMAIN-CONTAINING PROTEIN 4"/>
    <property type="match status" value="1"/>
</dbReference>
<evidence type="ECO:0000256" key="1">
    <source>
        <dbReference type="SAM" id="MobiDB-lite"/>
    </source>
</evidence>
<evidence type="ECO:0000256" key="2">
    <source>
        <dbReference type="SAM" id="Phobius"/>
    </source>
</evidence>
<dbReference type="PANTHER" id="PTHR37402">
    <property type="entry name" value="GRAM DOMAIN-CONTAINING PROTEIN 4"/>
    <property type="match status" value="1"/>
</dbReference>
<feature type="compositionally biased region" description="Basic and acidic residues" evidence="1">
    <location>
        <begin position="124"/>
        <end position="158"/>
    </location>
</feature>
<dbReference type="Proteomes" id="UP001140074">
    <property type="component" value="Unassembled WGS sequence"/>
</dbReference>
<protein>
    <recommendedName>
        <fullName evidence="5">GRAM domain-containing protein</fullName>
    </recommendedName>
</protein>
<organism evidence="3 4">
    <name type="scientific">Coemansia aciculifera</name>
    <dbReference type="NCBI Taxonomy" id="417176"/>
    <lineage>
        <taxon>Eukaryota</taxon>
        <taxon>Fungi</taxon>
        <taxon>Fungi incertae sedis</taxon>
        <taxon>Zoopagomycota</taxon>
        <taxon>Kickxellomycotina</taxon>
        <taxon>Kickxellomycetes</taxon>
        <taxon>Kickxellales</taxon>
        <taxon>Kickxellaceae</taxon>
        <taxon>Coemansia</taxon>
    </lineage>
</organism>
<keyword evidence="2" id="KW-0812">Transmembrane</keyword>
<gene>
    <name evidence="3" type="ORF">GGH94_001673</name>
</gene>
<keyword evidence="2" id="KW-1133">Transmembrane helix</keyword>
<keyword evidence="2" id="KW-0472">Membrane</keyword>
<name>A0A9W8IQC3_9FUNG</name>
<evidence type="ECO:0008006" key="5">
    <source>
        <dbReference type="Google" id="ProtNLM"/>
    </source>
</evidence>
<proteinExistence type="predicted"/>
<feature type="region of interest" description="Disordered" evidence="1">
    <location>
        <begin position="724"/>
        <end position="805"/>
    </location>
</feature>
<feature type="transmembrane region" description="Helical" evidence="2">
    <location>
        <begin position="412"/>
        <end position="443"/>
    </location>
</feature>
<feature type="compositionally biased region" description="Polar residues" evidence="1">
    <location>
        <begin position="792"/>
        <end position="805"/>
    </location>
</feature>
<accession>A0A9W8IQC3</accession>
<dbReference type="EMBL" id="JANBUY010000042">
    <property type="protein sequence ID" value="KAJ2866218.1"/>
    <property type="molecule type" value="Genomic_DNA"/>
</dbReference>
<feature type="region of interest" description="Disordered" evidence="1">
    <location>
        <begin position="1"/>
        <end position="252"/>
    </location>
</feature>
<evidence type="ECO:0000313" key="3">
    <source>
        <dbReference type="EMBL" id="KAJ2866218.1"/>
    </source>
</evidence>
<feature type="compositionally biased region" description="Basic residues" evidence="1">
    <location>
        <begin position="731"/>
        <end position="740"/>
    </location>
</feature>
<feature type="transmembrane region" description="Helical" evidence="2">
    <location>
        <begin position="522"/>
        <end position="540"/>
    </location>
</feature>
<reference evidence="3" key="1">
    <citation type="submission" date="2022-07" db="EMBL/GenBank/DDBJ databases">
        <title>Phylogenomic reconstructions and comparative analyses of Kickxellomycotina fungi.</title>
        <authorList>
            <person name="Reynolds N.K."/>
            <person name="Stajich J.E."/>
            <person name="Barry K."/>
            <person name="Grigoriev I.V."/>
            <person name="Crous P."/>
            <person name="Smith M.E."/>
        </authorList>
    </citation>
    <scope>NUCLEOTIDE SEQUENCE</scope>
    <source>
        <strain evidence="3">RSA 476</strain>
    </source>
</reference>
<feature type="compositionally biased region" description="Polar residues" evidence="1">
    <location>
        <begin position="44"/>
        <end position="59"/>
    </location>
</feature>
<dbReference type="InterPro" id="IPR037847">
    <property type="entry name" value="GRAMDC4"/>
</dbReference>
<comment type="caution">
    <text evidence="3">The sequence shown here is derived from an EMBL/GenBank/DDBJ whole genome shotgun (WGS) entry which is preliminary data.</text>
</comment>
<dbReference type="GO" id="GO:0006915">
    <property type="term" value="P:apoptotic process"/>
    <property type="evidence" value="ECO:0007669"/>
    <property type="project" value="InterPro"/>
</dbReference>
<feature type="compositionally biased region" description="Low complexity" evidence="1">
    <location>
        <begin position="776"/>
        <end position="789"/>
    </location>
</feature>
<feature type="compositionally biased region" description="Polar residues" evidence="1">
    <location>
        <begin position="20"/>
        <end position="35"/>
    </location>
</feature>
<keyword evidence="4" id="KW-1185">Reference proteome</keyword>
<evidence type="ECO:0000313" key="4">
    <source>
        <dbReference type="Proteomes" id="UP001140074"/>
    </source>
</evidence>
<feature type="compositionally biased region" description="Basic and acidic residues" evidence="1">
    <location>
        <begin position="166"/>
        <end position="184"/>
    </location>
</feature>
<sequence>MSKDASSGQALPPRERHSMPENTSQPGRTGSTQLNERFPPPYAQKQQPNQALGSGSNRNSDARLVHTNRRRSDGASSLPPQPSTSTGGGFKKLMHAVGDHTFRSSRRKSIESAKHALSGLFHRSSRESIHEHPPDRTLPTRREEGPSDGSNDRARAYLEIDTDSSDSSKKDTCSKEAATDEFTHKSSARLASASFLDSDSNEDADDDPAATTSPEREATFTVEYEAEPAPGNWGRSQTQNARTDPGRPNMPLEPEEYTEVSVPWFVKQMGMGEQPLSSLFRDELSDGGSSADSMRFLRLERQRRKKLAFGVLKKRVGEARVGIPRQPPMPTKDDFKRKDGTVDYVTYGCSRIKHYADTQLSHKLDYRHDSNDPCKLDRFIVTLQRLAEVSAPYQRLIVWLYKLARWDNPRLTIWWCFVYFLLLYFGMLSAFLWLTPVFVVAYYRLRPSQAYQWLAFERPETSIIPSKVLQDASSGTLAKGLVANQLWDIWRETLGTHLHLILADVADWMERAKNCATWRRPWASRTVSLVMVALALFVYLVPAHVFQRLLGLCVGVQFFFLAPLQLRYQRYRHMLWVFDCFLWHCPTDVELAVETLYTQGQDCDTQGKPLSRHRSTSEQTPAKRGFVAHVRTLLDDMVYAYHPFPVDHPPPITILQTASSTALDRLGDDSADTGGVYDALMAGKRLGRKIIGDSSADMDEVEQYFGLGATRDIHLPSMMEQSEEQEWIRQLKQRQRRVSHAHSLGSSKDGEPEDSQPRPTRLRHTHRLSLVELPEAGSAGSNSSNSSGATEKGSSGSTSPDWDSTLMSRAKGLANMIRRRKSQASTFTDDNASILQGAPPIALRHSIAVQPTDLEISKNHLPSTMSLGLTTMGGSGGIYSSTVQEAGAQVRRLAGLASSSEVDLNTRQSIDSLLESIDSSRLELTREMKELAALRNKDARPAKDGVDLNSLYAFRCIHRGKYGTLFVTQEKFVFRRSRIMGGRRSKVSSYCLGSVVAIRKAAGHFGKSHGIQLLLRDGDSLSFYGLGSRDDIFGFLLVRCGNSHVY</sequence>
<feature type="compositionally biased region" description="Acidic residues" evidence="1">
    <location>
        <begin position="199"/>
        <end position="208"/>
    </location>
</feature>
<dbReference type="AlphaFoldDB" id="A0A9W8IQC3"/>